<dbReference type="PANTHER" id="PTHR10625:SF10">
    <property type="entry name" value="HISTONE DEACETYLASE HDAC1"/>
    <property type="match status" value="1"/>
</dbReference>
<dbReference type="InterPro" id="IPR023696">
    <property type="entry name" value="Ureohydrolase_dom_sf"/>
</dbReference>
<accession>A0AAD3D9T5</accession>
<evidence type="ECO:0000259" key="2">
    <source>
        <dbReference type="Pfam" id="PF00850"/>
    </source>
</evidence>
<dbReference type="Pfam" id="PF00850">
    <property type="entry name" value="Hist_deacetyl"/>
    <property type="match status" value="1"/>
</dbReference>
<dbReference type="Gene3D" id="3.40.800.20">
    <property type="entry name" value="Histone deacetylase domain"/>
    <property type="match status" value="1"/>
</dbReference>
<evidence type="ECO:0000313" key="4">
    <source>
        <dbReference type="Proteomes" id="UP001054902"/>
    </source>
</evidence>
<evidence type="ECO:0000256" key="1">
    <source>
        <dbReference type="SAM" id="MobiDB-lite"/>
    </source>
</evidence>
<organism evidence="3 4">
    <name type="scientific">Chaetoceros tenuissimus</name>
    <dbReference type="NCBI Taxonomy" id="426638"/>
    <lineage>
        <taxon>Eukaryota</taxon>
        <taxon>Sar</taxon>
        <taxon>Stramenopiles</taxon>
        <taxon>Ochrophyta</taxon>
        <taxon>Bacillariophyta</taxon>
        <taxon>Coscinodiscophyceae</taxon>
        <taxon>Chaetocerotophycidae</taxon>
        <taxon>Chaetocerotales</taxon>
        <taxon>Chaetocerotaceae</taxon>
        <taxon>Chaetoceros</taxon>
    </lineage>
</organism>
<gene>
    <name evidence="3" type="ORF">CTEN210_17012</name>
</gene>
<dbReference type="InterPro" id="IPR037138">
    <property type="entry name" value="His_deacetylse_dom_sf"/>
</dbReference>
<dbReference type="PANTHER" id="PTHR10625">
    <property type="entry name" value="HISTONE DEACETYLASE HDAC1-RELATED"/>
    <property type="match status" value="1"/>
</dbReference>
<sequence length="505" mass="56805">MNNPKASRKRPRRGNVVLLHSSELRDLTYSTMKYIHKDRDLLLSSLLYCCGFIRETPSFFHVISPKVATRAHLETFHTSDFLDLLEYPKKNEDNMLYPSFRQSRDTEDDAAYVNLLDAYGLTDDCPIPSDPMKKASLWKYCLSIAGASLHAAHLVLQGMQDNPVDVAINWSGGRHHAHSDKAGGFCFVNDIVIATKKLIKAKKKVLYLDIDIHHSDGVQSAFYDTDQVLTVSLHRYVAGFFPSKSGSTKEKGKDVGLGYNCNLPMPRGCRDCDLIDMVSLVLSKIGEIYDPDIVVLVVGADGLKSDDLVKDTNEGWNLTPEGLAECVRRVACFCGDNQDESDENKDKFQNRKNRRRKLILLGGGGYNPANTARTFLLCTAAACESTRPGMLWKLLPKDIPHHKYFERYGPSFELISNTMKRMYSENETKSNDINYAKAVKSAKEDVILTSSFLSSKIEKPSTDQMFSYSEDSIDFEVGKGSNVMSAKNRLNGSRASTMNRRRRRK</sequence>
<dbReference type="InterPro" id="IPR023801">
    <property type="entry name" value="His_deacetylse_dom"/>
</dbReference>
<feature type="domain" description="Histone deacetylase" evidence="2">
    <location>
        <begin position="61"/>
        <end position="380"/>
    </location>
</feature>
<dbReference type="GO" id="GO:0005634">
    <property type="term" value="C:nucleus"/>
    <property type="evidence" value="ECO:0007669"/>
    <property type="project" value="TreeGrafter"/>
</dbReference>
<dbReference type="InterPro" id="IPR000286">
    <property type="entry name" value="HDACs"/>
</dbReference>
<name>A0AAD3D9T5_9STRA</name>
<keyword evidence="4" id="KW-1185">Reference proteome</keyword>
<dbReference type="SUPFAM" id="SSF52768">
    <property type="entry name" value="Arginase/deacetylase"/>
    <property type="match status" value="1"/>
</dbReference>
<comment type="caution">
    <text evidence="3">The sequence shown here is derived from an EMBL/GenBank/DDBJ whole genome shotgun (WGS) entry which is preliminary data.</text>
</comment>
<feature type="compositionally biased region" description="Polar residues" evidence="1">
    <location>
        <begin position="486"/>
        <end position="498"/>
    </location>
</feature>
<evidence type="ECO:0000313" key="3">
    <source>
        <dbReference type="EMBL" id="GFH60536.1"/>
    </source>
</evidence>
<proteinExistence type="predicted"/>
<dbReference type="EMBL" id="BLLK01000069">
    <property type="protein sequence ID" value="GFH60536.1"/>
    <property type="molecule type" value="Genomic_DNA"/>
</dbReference>
<dbReference type="Proteomes" id="UP001054902">
    <property type="component" value="Unassembled WGS sequence"/>
</dbReference>
<reference evidence="3 4" key="1">
    <citation type="journal article" date="2021" name="Sci. Rep.">
        <title>The genome of the diatom Chaetoceros tenuissimus carries an ancient integrated fragment of an extant virus.</title>
        <authorList>
            <person name="Hongo Y."/>
            <person name="Kimura K."/>
            <person name="Takaki Y."/>
            <person name="Yoshida Y."/>
            <person name="Baba S."/>
            <person name="Kobayashi G."/>
            <person name="Nagasaki K."/>
            <person name="Hano T."/>
            <person name="Tomaru Y."/>
        </authorList>
    </citation>
    <scope>NUCLEOTIDE SEQUENCE [LARGE SCALE GENOMIC DNA]</scope>
    <source>
        <strain evidence="3 4">NIES-3715</strain>
    </source>
</reference>
<dbReference type="GO" id="GO:0040029">
    <property type="term" value="P:epigenetic regulation of gene expression"/>
    <property type="evidence" value="ECO:0007669"/>
    <property type="project" value="TreeGrafter"/>
</dbReference>
<feature type="region of interest" description="Disordered" evidence="1">
    <location>
        <begin position="486"/>
        <end position="505"/>
    </location>
</feature>
<dbReference type="GO" id="GO:0004407">
    <property type="term" value="F:histone deacetylase activity"/>
    <property type="evidence" value="ECO:0007669"/>
    <property type="project" value="TreeGrafter"/>
</dbReference>
<dbReference type="AlphaFoldDB" id="A0AAD3D9T5"/>
<dbReference type="PRINTS" id="PR01270">
    <property type="entry name" value="HDASUPER"/>
</dbReference>
<protein>
    <recommendedName>
        <fullName evidence="2">Histone deacetylase domain-containing protein</fullName>
    </recommendedName>
</protein>